<dbReference type="EMBL" id="JQGA01001214">
    <property type="protein sequence ID" value="KGO68295.1"/>
    <property type="molecule type" value="Genomic_DNA"/>
</dbReference>
<dbReference type="GO" id="GO:0022857">
    <property type="term" value="F:transmembrane transporter activity"/>
    <property type="evidence" value="ECO:0007669"/>
    <property type="project" value="InterPro"/>
</dbReference>
<dbReference type="Gene3D" id="1.20.1250.20">
    <property type="entry name" value="MFS general substrate transporter like domains"/>
    <property type="match status" value="1"/>
</dbReference>
<feature type="transmembrane region" description="Helical" evidence="7">
    <location>
        <begin position="322"/>
        <end position="342"/>
    </location>
</feature>
<proteinExistence type="predicted"/>
<keyword evidence="2" id="KW-0813">Transport</keyword>
<evidence type="ECO:0000313" key="9">
    <source>
        <dbReference type="EMBL" id="KGO68295.1"/>
    </source>
</evidence>
<evidence type="ECO:0000259" key="8">
    <source>
        <dbReference type="PROSITE" id="PS50850"/>
    </source>
</evidence>
<evidence type="ECO:0000256" key="3">
    <source>
        <dbReference type="ARBA" id="ARBA00022692"/>
    </source>
</evidence>
<organism evidence="9 10">
    <name type="scientific">Penicillium italicum</name>
    <name type="common">Blue mold</name>
    <dbReference type="NCBI Taxonomy" id="40296"/>
    <lineage>
        <taxon>Eukaryota</taxon>
        <taxon>Fungi</taxon>
        <taxon>Dikarya</taxon>
        <taxon>Ascomycota</taxon>
        <taxon>Pezizomycotina</taxon>
        <taxon>Eurotiomycetes</taxon>
        <taxon>Eurotiomycetidae</taxon>
        <taxon>Eurotiales</taxon>
        <taxon>Aspergillaceae</taxon>
        <taxon>Penicillium</taxon>
    </lineage>
</organism>
<keyword evidence="10" id="KW-1185">Reference proteome</keyword>
<dbReference type="OrthoDB" id="440553at2759"/>
<dbReference type="OMA" id="LFKEHYG"/>
<dbReference type="Proteomes" id="UP000030104">
    <property type="component" value="Unassembled WGS sequence"/>
</dbReference>
<feature type="transmembrane region" description="Helical" evidence="7">
    <location>
        <begin position="464"/>
        <end position="485"/>
    </location>
</feature>
<dbReference type="FunFam" id="1.20.1250.20:FF:000172">
    <property type="entry name" value="MFS multidrug resistance transporter"/>
    <property type="match status" value="1"/>
</dbReference>
<feature type="transmembrane region" description="Helical" evidence="7">
    <location>
        <begin position="207"/>
        <end position="226"/>
    </location>
</feature>
<dbReference type="HOGENOM" id="CLU_008455_8_4_1"/>
<comment type="subcellular location">
    <subcellularLocation>
        <location evidence="1">Membrane</location>
        <topology evidence="1">Multi-pass membrane protein</topology>
    </subcellularLocation>
</comment>
<evidence type="ECO:0000313" key="10">
    <source>
        <dbReference type="Proteomes" id="UP000030104"/>
    </source>
</evidence>
<feature type="transmembrane region" description="Helical" evidence="7">
    <location>
        <begin position="176"/>
        <end position="201"/>
    </location>
</feature>
<keyword evidence="3 7" id="KW-0812">Transmembrane</keyword>
<evidence type="ECO:0000256" key="6">
    <source>
        <dbReference type="SAM" id="MobiDB-lite"/>
    </source>
</evidence>
<feature type="region of interest" description="Disordered" evidence="6">
    <location>
        <begin position="1"/>
        <end position="36"/>
    </location>
</feature>
<sequence>MSISNPPADEKITTVTEPTGPPSEKEDVAASSPQDDPAASYSKFAYPQRLVIFAVASITGLLSPLSSSVYVPAIPEISRDLNVSVSAINYTITSYLLFQAITPIIWASVGDSLGRRRLYMIILSFYVGSCIGLKLSNHYAAVLILRALQSTGSASTSALGAGMISDLVHVSKRGGFMGIYSALAGFGTAFGPVIGGIMAQYTDWHNIFLFLLGLSATMLLIIAFFIPETHRLHVGDGSVLLPRCLRPLFPFLEPSGMQKDHPLQKPSLKIDFIGPIVIMKELDVLCCILYPGICYTVWQMSIVAASTIYARDYGLNELHIGLTYISNGIGSLCGSLLVGRMLDLDYQKQLRRESEGVENPPKEVRRIEHARIRAVRIPIIIFIVTTIAFGWTVRYHVHIAAPITLSFFVGGFDTCILAAFSTLVVDLFEKKSFGATASMNLARCLLSTAGTAAIEPMIQAVGTGWAFTILGLICLVTSPLVLAEYQFGTEWRDKRKAKLQAKKETGSS</sequence>
<dbReference type="AlphaFoldDB" id="A0A0A2KV96"/>
<dbReference type="GO" id="GO:0005886">
    <property type="term" value="C:plasma membrane"/>
    <property type="evidence" value="ECO:0007669"/>
    <property type="project" value="TreeGrafter"/>
</dbReference>
<dbReference type="SUPFAM" id="SSF103473">
    <property type="entry name" value="MFS general substrate transporter"/>
    <property type="match status" value="1"/>
</dbReference>
<protein>
    <submittedName>
        <fullName evidence="9">Major facilitator superfamily domain, general substrate transporter</fullName>
    </submittedName>
</protein>
<name>A0A0A2KV96_PENIT</name>
<feature type="transmembrane region" description="Helical" evidence="7">
    <location>
        <begin position="118"/>
        <end position="135"/>
    </location>
</feature>
<gene>
    <name evidence="9" type="ORF">PITC_066620</name>
</gene>
<dbReference type="Pfam" id="PF07690">
    <property type="entry name" value="MFS_1"/>
    <property type="match status" value="1"/>
</dbReference>
<dbReference type="PRINTS" id="PR01035">
    <property type="entry name" value="TCRTETA"/>
</dbReference>
<keyword evidence="4 7" id="KW-1133">Transmembrane helix</keyword>
<feature type="transmembrane region" description="Helical" evidence="7">
    <location>
        <begin position="399"/>
        <end position="428"/>
    </location>
</feature>
<feature type="transmembrane region" description="Helical" evidence="7">
    <location>
        <begin position="374"/>
        <end position="393"/>
    </location>
</feature>
<accession>A0A0A2KV96</accession>
<dbReference type="InterPro" id="IPR011701">
    <property type="entry name" value="MFS"/>
</dbReference>
<comment type="caution">
    <text evidence="9">The sequence shown here is derived from an EMBL/GenBank/DDBJ whole genome shotgun (WGS) entry which is preliminary data.</text>
</comment>
<evidence type="ECO:0000256" key="1">
    <source>
        <dbReference type="ARBA" id="ARBA00004141"/>
    </source>
</evidence>
<keyword evidence="5 7" id="KW-0472">Membrane</keyword>
<evidence type="ECO:0000256" key="5">
    <source>
        <dbReference type="ARBA" id="ARBA00023136"/>
    </source>
</evidence>
<dbReference type="PhylomeDB" id="A0A0A2KV96"/>
<evidence type="ECO:0000256" key="7">
    <source>
        <dbReference type="SAM" id="Phobius"/>
    </source>
</evidence>
<feature type="transmembrane region" description="Helical" evidence="7">
    <location>
        <begin position="83"/>
        <end position="106"/>
    </location>
</feature>
<dbReference type="PROSITE" id="PS50850">
    <property type="entry name" value="MFS"/>
    <property type="match status" value="1"/>
</dbReference>
<feature type="domain" description="Major facilitator superfamily (MFS) profile" evidence="8">
    <location>
        <begin position="52"/>
        <end position="486"/>
    </location>
</feature>
<dbReference type="InterPro" id="IPR036259">
    <property type="entry name" value="MFS_trans_sf"/>
</dbReference>
<dbReference type="PANTHER" id="PTHR23502:SF51">
    <property type="entry name" value="QUINIDINE RESISTANCE PROTEIN 1-RELATED"/>
    <property type="match status" value="1"/>
</dbReference>
<dbReference type="PANTHER" id="PTHR23502">
    <property type="entry name" value="MAJOR FACILITATOR SUPERFAMILY"/>
    <property type="match status" value="1"/>
</dbReference>
<dbReference type="STRING" id="40296.A0A0A2KV96"/>
<evidence type="ECO:0000256" key="4">
    <source>
        <dbReference type="ARBA" id="ARBA00022989"/>
    </source>
</evidence>
<dbReference type="InterPro" id="IPR020846">
    <property type="entry name" value="MFS_dom"/>
</dbReference>
<evidence type="ECO:0000256" key="2">
    <source>
        <dbReference type="ARBA" id="ARBA00022448"/>
    </source>
</evidence>
<feature type="transmembrane region" description="Helical" evidence="7">
    <location>
        <begin position="50"/>
        <end position="71"/>
    </location>
</feature>
<dbReference type="InterPro" id="IPR001958">
    <property type="entry name" value="Tet-R_TetA/multi-R_MdtG-like"/>
</dbReference>
<reference evidence="9 10" key="1">
    <citation type="journal article" date="2015" name="Mol. Plant Microbe Interact.">
        <title>Genome, transcriptome, and functional analyses of Penicillium expansum provide new insights into secondary metabolism and pathogenicity.</title>
        <authorList>
            <person name="Ballester A.R."/>
            <person name="Marcet-Houben M."/>
            <person name="Levin E."/>
            <person name="Sela N."/>
            <person name="Selma-Lazaro C."/>
            <person name="Carmona L."/>
            <person name="Wisniewski M."/>
            <person name="Droby S."/>
            <person name="Gonzalez-Candelas L."/>
            <person name="Gabaldon T."/>
        </authorList>
    </citation>
    <scope>NUCLEOTIDE SEQUENCE [LARGE SCALE GENOMIC DNA]</scope>
    <source>
        <strain evidence="9 10">PHI-1</strain>
    </source>
</reference>